<proteinExistence type="inferred from homology"/>
<dbReference type="Gene3D" id="3.40.190.10">
    <property type="entry name" value="Periplasmic binding protein-like II"/>
    <property type="match status" value="2"/>
</dbReference>
<evidence type="ECO:0000313" key="5">
    <source>
        <dbReference type="EMBL" id="GAA4601062.1"/>
    </source>
</evidence>
<comment type="similarity">
    <text evidence="1">Belongs to the bacterial solute-binding protein 1 family.</text>
</comment>
<dbReference type="InterPro" id="IPR006059">
    <property type="entry name" value="SBP"/>
</dbReference>
<keyword evidence="2" id="KW-0813">Transport</keyword>
<evidence type="ECO:0000256" key="1">
    <source>
        <dbReference type="ARBA" id="ARBA00008520"/>
    </source>
</evidence>
<dbReference type="EMBL" id="BAABHJ010000001">
    <property type="protein sequence ID" value="GAA4601062.1"/>
    <property type="molecule type" value="Genomic_DNA"/>
</dbReference>
<keyword evidence="4" id="KW-0472">Membrane</keyword>
<evidence type="ECO:0000256" key="4">
    <source>
        <dbReference type="SAM" id="Phobius"/>
    </source>
</evidence>
<comment type="caution">
    <text evidence="5">The sequence shown here is derived from an EMBL/GenBank/DDBJ whole genome shotgun (WGS) entry which is preliminary data.</text>
</comment>
<evidence type="ECO:0000256" key="2">
    <source>
        <dbReference type="ARBA" id="ARBA00022448"/>
    </source>
</evidence>
<reference evidence="6" key="1">
    <citation type="journal article" date="2019" name="Int. J. Syst. Evol. Microbiol.">
        <title>The Global Catalogue of Microorganisms (GCM) 10K type strain sequencing project: providing services to taxonomists for standard genome sequencing and annotation.</title>
        <authorList>
            <consortium name="The Broad Institute Genomics Platform"/>
            <consortium name="The Broad Institute Genome Sequencing Center for Infectious Disease"/>
            <person name="Wu L."/>
            <person name="Ma J."/>
        </authorList>
    </citation>
    <scope>NUCLEOTIDE SEQUENCE [LARGE SCALE GENOMIC DNA]</scope>
    <source>
        <strain evidence="6">JCM 17938</strain>
    </source>
</reference>
<dbReference type="Pfam" id="PF13416">
    <property type="entry name" value="SBP_bac_8"/>
    <property type="match status" value="1"/>
</dbReference>
<name>A0ABP8TCW9_9ACTN</name>
<dbReference type="PANTHER" id="PTHR30061">
    <property type="entry name" value="MALTOSE-BINDING PERIPLASMIC PROTEIN"/>
    <property type="match status" value="1"/>
</dbReference>
<feature type="transmembrane region" description="Helical" evidence="4">
    <location>
        <begin position="12"/>
        <end position="31"/>
    </location>
</feature>
<keyword evidence="3" id="KW-0732">Signal</keyword>
<keyword evidence="4" id="KW-1133">Transmembrane helix</keyword>
<keyword evidence="6" id="KW-1185">Reference proteome</keyword>
<dbReference type="SUPFAM" id="SSF53850">
    <property type="entry name" value="Periplasmic binding protein-like II"/>
    <property type="match status" value="1"/>
</dbReference>
<dbReference type="PANTHER" id="PTHR30061:SF50">
    <property type="entry name" value="MALTOSE_MALTODEXTRIN-BINDING PERIPLASMIC PROTEIN"/>
    <property type="match status" value="1"/>
</dbReference>
<accession>A0ABP8TCW9</accession>
<evidence type="ECO:0000256" key="3">
    <source>
        <dbReference type="ARBA" id="ARBA00022729"/>
    </source>
</evidence>
<organism evidence="5 6">
    <name type="scientific">Actinoallomurus liliacearum</name>
    <dbReference type="NCBI Taxonomy" id="1080073"/>
    <lineage>
        <taxon>Bacteria</taxon>
        <taxon>Bacillati</taxon>
        <taxon>Actinomycetota</taxon>
        <taxon>Actinomycetes</taxon>
        <taxon>Streptosporangiales</taxon>
        <taxon>Thermomonosporaceae</taxon>
        <taxon>Actinoallomurus</taxon>
    </lineage>
</organism>
<sequence>MRAGYFRRHRTAMLAGLVFGIAAVLVPLAPWNDSAGRTPCPGHTGIVVAAGTDVSAGAERQALINTWNSQHQDDPDLQARIVEISSVADLQRSQLAAVSEAYGCDYDVLMLDAPWTAEFAARKAIVPFPLPHGWDGDFLRELRQSVTWHGTVYALPFNADVGLLYYWNDARRQAPVGLPDLLGQAAEAVTAHGFPAGYALQLADYEGGAVNALELIWGFGGDVVRDDRVVIDAYATQVRSALAAVHANLPPQVAGIDRTSGDATEEYSIQAFEARQVAFMRNWPYAFRTLAADPRMRAGGRLRFGVSPLPGPSVLGGQNLAISAYSRKQEQARRLVEFLTDQKAESQLFDCGGFAPTRESAYEAPRPCTDSPPGEQPIGQADLTQLAVQIRQAIARARPRPMTPAYQEFSEVFRRCFRAAAFQPGEVDVDYAAFARLLRAAYSGRPVHTDPDRPCG</sequence>
<gene>
    <name evidence="5" type="ORF">GCM10023195_02210</name>
</gene>
<dbReference type="RefSeq" id="WP_345346650.1">
    <property type="nucleotide sequence ID" value="NZ_BAABHJ010000001.1"/>
</dbReference>
<evidence type="ECO:0000313" key="6">
    <source>
        <dbReference type="Proteomes" id="UP001500212"/>
    </source>
</evidence>
<keyword evidence="4" id="KW-0812">Transmembrane</keyword>
<dbReference type="Proteomes" id="UP001500212">
    <property type="component" value="Unassembled WGS sequence"/>
</dbReference>
<protein>
    <submittedName>
        <fullName evidence="5">ABC transporter substrate-binding protein</fullName>
    </submittedName>
</protein>